<dbReference type="GO" id="GO:0005886">
    <property type="term" value="C:plasma membrane"/>
    <property type="evidence" value="ECO:0007669"/>
    <property type="project" value="TreeGrafter"/>
</dbReference>
<dbReference type="GO" id="GO:0015375">
    <property type="term" value="F:glycine:sodium symporter activity"/>
    <property type="evidence" value="ECO:0007669"/>
    <property type="project" value="TreeGrafter"/>
</dbReference>
<feature type="transmembrane region" description="Helical" evidence="12">
    <location>
        <begin position="369"/>
        <end position="389"/>
    </location>
</feature>
<proteinExistence type="inferred from homology"/>
<evidence type="ECO:0000256" key="4">
    <source>
        <dbReference type="ARBA" id="ARBA00022692"/>
    </source>
</evidence>
<feature type="transmembrane region" description="Helical" evidence="12">
    <location>
        <begin position="81"/>
        <end position="101"/>
    </location>
</feature>
<evidence type="ECO:0000256" key="6">
    <source>
        <dbReference type="ARBA" id="ARBA00022989"/>
    </source>
</evidence>
<feature type="transmembrane region" description="Helical" evidence="12">
    <location>
        <begin position="122"/>
        <end position="142"/>
    </location>
</feature>
<keyword evidence="14" id="KW-1185">Reference proteome</keyword>
<dbReference type="EMBL" id="CAKXAJ010026420">
    <property type="protein sequence ID" value="CAH2268145.1"/>
    <property type="molecule type" value="Genomic_DNA"/>
</dbReference>
<dbReference type="Proteomes" id="UP000838756">
    <property type="component" value="Unassembled WGS sequence"/>
</dbReference>
<organism evidence="13 14">
    <name type="scientific">Pararge aegeria aegeria</name>
    <dbReference type="NCBI Taxonomy" id="348720"/>
    <lineage>
        <taxon>Eukaryota</taxon>
        <taxon>Metazoa</taxon>
        <taxon>Ecdysozoa</taxon>
        <taxon>Arthropoda</taxon>
        <taxon>Hexapoda</taxon>
        <taxon>Insecta</taxon>
        <taxon>Pterygota</taxon>
        <taxon>Neoptera</taxon>
        <taxon>Endopterygota</taxon>
        <taxon>Lepidoptera</taxon>
        <taxon>Glossata</taxon>
        <taxon>Ditrysia</taxon>
        <taxon>Papilionoidea</taxon>
        <taxon>Nymphalidae</taxon>
        <taxon>Satyrinae</taxon>
        <taxon>Satyrini</taxon>
        <taxon>Parargina</taxon>
        <taxon>Pararge</taxon>
    </lineage>
</organism>
<dbReference type="AlphaFoldDB" id="A0A8S4SQ08"/>
<feature type="binding site" evidence="8">
    <location>
        <position position="316"/>
    </location>
    <ligand>
        <name>Na(+)</name>
        <dbReference type="ChEBI" id="CHEBI:29101"/>
        <label>1</label>
    </ligand>
</feature>
<feature type="compositionally biased region" description="Polar residues" evidence="11">
    <location>
        <begin position="1090"/>
        <end position="1102"/>
    </location>
</feature>
<comment type="subcellular location">
    <subcellularLocation>
        <location evidence="1">Membrane</location>
        <topology evidence="1">Multi-pass membrane protein</topology>
    </subcellularLocation>
</comment>
<accession>A0A8S4SQ08</accession>
<dbReference type="InterPro" id="IPR000175">
    <property type="entry name" value="Na/ntran_symport"/>
</dbReference>
<evidence type="ECO:0000313" key="14">
    <source>
        <dbReference type="Proteomes" id="UP000838756"/>
    </source>
</evidence>
<feature type="compositionally biased region" description="Low complexity" evidence="11">
    <location>
        <begin position="1077"/>
        <end position="1089"/>
    </location>
</feature>
<dbReference type="GO" id="GO:0046872">
    <property type="term" value="F:metal ion binding"/>
    <property type="evidence" value="ECO:0007669"/>
    <property type="project" value="UniProtKB-KW"/>
</dbReference>
<keyword evidence="8" id="KW-0915">Sodium</keyword>
<feature type="transmembrane region" description="Helical" evidence="12">
    <location>
        <begin position="410"/>
        <end position="435"/>
    </location>
</feature>
<feature type="binding site" evidence="8">
    <location>
        <position position="63"/>
    </location>
    <ligand>
        <name>Na(+)</name>
        <dbReference type="ChEBI" id="CHEBI:29101"/>
        <label>1</label>
    </ligand>
</feature>
<feature type="region of interest" description="Disordered" evidence="11">
    <location>
        <begin position="1207"/>
        <end position="1240"/>
    </location>
</feature>
<dbReference type="PANTHER" id="PTHR11616:SF313">
    <property type="entry name" value="TRANSPORTER"/>
    <property type="match status" value="1"/>
</dbReference>
<dbReference type="PROSITE" id="PS50267">
    <property type="entry name" value="NA_NEUROTRAN_SYMP_3"/>
    <property type="match status" value="1"/>
</dbReference>
<evidence type="ECO:0000313" key="13">
    <source>
        <dbReference type="EMBL" id="CAH2268145.1"/>
    </source>
</evidence>
<sequence>MKSEKKSKTPIPAVTKNIATMDINYSDSKDELAKESTADESEPERGNWTGRFDFLLSLLGYSVGLGNVWRFPYLCYNNGGGAFLIPFTIMLIIAGLPLMFMELSFGQYAALGPVAVYNRFCPLFRGLGYGMVIVSSIVMLYYNLIIAWTIYYMVVSFASIFYQLPWQNCDADWSTKYCYSYEEADRCEAINGTYYLRQCLNQTYAALHNIAALADVAIRKPPAEEYFTNQVLGLSSGIEETGQIRLGMAACLFAAWLIVFLCLCKGVQSSGKVWGDAAVQIFFALSPAWGGLITLSSYNKFSNNCYIDSLIVAVSNIATSFFAGLVIFSVIGFLAHELEVGVDRVVDQGAGLAFIVYPEVVTRLPVSPLWSILFFVMLLTLGLDSQFALMETVTTAILDRFPTFRQKKVWVVLTVAVFGYFGGLIFTTNSGMYWLQLMDKYAANWSVLIIAIGECILIAWIYGAEKFCRDIQRMIGKQSKLWVVFWSAMWRLITPAALVFILVFNWIEYKPASYGQYVYPMWADAVGWTLGVLPIVVVVLMAVDQICSGPDDLTIMEASHDGADSSSITSGTDNETKKSTTSFNKMKKSSIKRKVQSFSHDSDDGIIEPLLQTDKEKIEIANRSAKYLLNKSKTESLHEKDNKVTDGYADKYSIPVSSTSNMVINNVKESSISTSYICETPPIHNHMNTNVFSVYDASTGSITTKNPILVEIDTSKPGRYSPSPLIFTTAKIHTDSKTKLMEPVQVTPVPILSTIEGNLVKAGIASNADSKAIPLSKISSEGAKALSGKPEINLVSTCKDKSLLPTVALFFSNEKIKSEPYTTNSLDSANLPHEGEKLCNFRDTTGKPKLANNDTMTLKGQPVKELSTTENNFSTTDKVKKSTEISKRAACSKNTLEKDSLIEKSNERFPDPDNIDSKISPVDFKNQENMHKINIKSPDGPKSHLISKDKVNINASVNGNKKLQRQKNALTEAINDSVNNISKPNTQSYGNEAEKNISTKSDKVTLPKVDSKIDFAAHVTLPIDSKFSTINTSTANQAKGVCVTTLPPTEKKPSQSTISASTSKVKSITEKVNLNPISIPKSASKPSTPQTNVNETKVSTTSPINLTSTGPLINSKSTAIPVSVKPVVLSSSSCSSQSVKTDSSLKCTVTKVNTTLPSYIVSTTKTKIGSTFTSGTPAITSNPQIQKLPISVNTNSAQVKSFSASAAKSLPSTSATNGTKHTNVSKQTKSKPDTIKKDRA</sequence>
<keyword evidence="3 10" id="KW-0813">Transport</keyword>
<dbReference type="OrthoDB" id="7486149at2759"/>
<keyword evidence="9" id="KW-1015">Disulfide bond</keyword>
<evidence type="ECO:0000256" key="5">
    <source>
        <dbReference type="ARBA" id="ARBA00022847"/>
    </source>
</evidence>
<feature type="binding site" evidence="8">
    <location>
        <position position="60"/>
    </location>
    <ligand>
        <name>Na(+)</name>
        <dbReference type="ChEBI" id="CHEBI:29101"/>
        <label>1</label>
    </ligand>
</feature>
<keyword evidence="5 10" id="KW-0769">Symport</keyword>
<dbReference type="PANTHER" id="PTHR11616">
    <property type="entry name" value="SODIUM/CHLORIDE DEPENDENT TRANSPORTER"/>
    <property type="match status" value="1"/>
</dbReference>
<evidence type="ECO:0000256" key="2">
    <source>
        <dbReference type="ARBA" id="ARBA00006459"/>
    </source>
</evidence>
<feature type="binding site" evidence="8">
    <location>
        <position position="384"/>
    </location>
    <ligand>
        <name>Na(+)</name>
        <dbReference type="ChEBI" id="CHEBI:29101"/>
        <label>1</label>
    </ligand>
</feature>
<evidence type="ECO:0000256" key="12">
    <source>
        <dbReference type="SAM" id="Phobius"/>
    </source>
</evidence>
<evidence type="ECO:0000256" key="10">
    <source>
        <dbReference type="RuleBase" id="RU003732"/>
    </source>
</evidence>
<reference evidence="13" key="1">
    <citation type="submission" date="2022-03" db="EMBL/GenBank/DDBJ databases">
        <authorList>
            <person name="Lindestad O."/>
        </authorList>
    </citation>
    <scope>NUCLEOTIDE SEQUENCE</scope>
</reference>
<gene>
    <name evidence="13" type="primary">jg8152</name>
    <name evidence="13" type="ORF">PAEG_LOCUS26540</name>
</gene>
<feature type="region of interest" description="Disordered" evidence="11">
    <location>
        <begin position="1077"/>
        <end position="1102"/>
    </location>
</feature>
<feature type="binding site" evidence="8">
    <location>
        <position position="385"/>
    </location>
    <ligand>
        <name>Na(+)</name>
        <dbReference type="ChEBI" id="CHEBI:29101"/>
        <label>1</label>
    </ligand>
</feature>
<dbReference type="Pfam" id="PF00209">
    <property type="entry name" value="SNF"/>
    <property type="match status" value="1"/>
</dbReference>
<feature type="region of interest" description="Disordered" evidence="11">
    <location>
        <begin position="561"/>
        <end position="585"/>
    </location>
</feature>
<feature type="compositionally biased region" description="Basic and acidic residues" evidence="11">
    <location>
        <begin position="1230"/>
        <end position="1240"/>
    </location>
</feature>
<feature type="transmembrane region" description="Helical" evidence="12">
    <location>
        <begin position="310"/>
        <end position="335"/>
    </location>
</feature>
<dbReference type="SUPFAM" id="SSF161070">
    <property type="entry name" value="SNF-like"/>
    <property type="match status" value="1"/>
</dbReference>
<evidence type="ECO:0000256" key="8">
    <source>
        <dbReference type="PIRSR" id="PIRSR600175-1"/>
    </source>
</evidence>
<feature type="transmembrane region" description="Helical" evidence="12">
    <location>
        <begin position="483"/>
        <end position="507"/>
    </location>
</feature>
<feature type="compositionally biased region" description="Polar residues" evidence="11">
    <location>
        <begin position="1207"/>
        <end position="1227"/>
    </location>
</feature>
<feature type="transmembrane region" description="Helical" evidence="12">
    <location>
        <begin position="246"/>
        <end position="268"/>
    </location>
</feature>
<protein>
    <recommendedName>
        <fullName evidence="10">Transporter</fullName>
    </recommendedName>
</protein>
<keyword evidence="4 10" id="KW-0812">Transmembrane</keyword>
<feature type="transmembrane region" description="Helical" evidence="12">
    <location>
        <begin position="441"/>
        <end position="462"/>
    </location>
</feature>
<name>A0A8S4SQ08_9NEOP</name>
<evidence type="ECO:0000256" key="9">
    <source>
        <dbReference type="PIRSR" id="PIRSR600175-2"/>
    </source>
</evidence>
<feature type="disulfide bond" evidence="9">
    <location>
        <begin position="169"/>
        <end position="178"/>
    </location>
</feature>
<keyword evidence="8" id="KW-0479">Metal-binding</keyword>
<feature type="binding site" evidence="8">
    <location>
        <position position="67"/>
    </location>
    <ligand>
        <name>Na(+)</name>
        <dbReference type="ChEBI" id="CHEBI:29101"/>
        <label>1</label>
    </ligand>
</feature>
<comment type="similarity">
    <text evidence="2 10">Belongs to the sodium:neurotransmitter symporter (SNF) (TC 2.A.22) family.</text>
</comment>
<feature type="transmembrane region" description="Helical" evidence="12">
    <location>
        <begin position="280"/>
        <end position="298"/>
    </location>
</feature>
<comment type="caution">
    <text evidence="13">The sequence shown here is derived from an EMBL/GenBank/DDBJ whole genome shotgun (WGS) entry which is preliminary data.</text>
</comment>
<evidence type="ECO:0000256" key="11">
    <source>
        <dbReference type="SAM" id="MobiDB-lite"/>
    </source>
</evidence>
<dbReference type="PROSITE" id="PS00610">
    <property type="entry name" value="NA_NEUROTRAN_SYMP_1"/>
    <property type="match status" value="1"/>
</dbReference>
<feature type="compositionally biased region" description="Polar residues" evidence="11">
    <location>
        <begin position="564"/>
        <end position="584"/>
    </location>
</feature>
<dbReference type="InterPro" id="IPR037272">
    <property type="entry name" value="SNS_sf"/>
</dbReference>
<feature type="binding site" evidence="8">
    <location>
        <position position="381"/>
    </location>
    <ligand>
        <name>Na(+)</name>
        <dbReference type="ChEBI" id="CHEBI:29101"/>
        <label>1</label>
    </ligand>
</feature>
<evidence type="ECO:0000256" key="3">
    <source>
        <dbReference type="ARBA" id="ARBA00022448"/>
    </source>
</evidence>
<keyword evidence="6 12" id="KW-1133">Transmembrane helix</keyword>
<keyword evidence="7 12" id="KW-0472">Membrane</keyword>
<evidence type="ECO:0000256" key="7">
    <source>
        <dbReference type="ARBA" id="ARBA00023136"/>
    </source>
</evidence>
<dbReference type="PRINTS" id="PR00176">
    <property type="entry name" value="NANEUSMPORT"/>
</dbReference>
<evidence type="ECO:0000256" key="1">
    <source>
        <dbReference type="ARBA" id="ARBA00004141"/>
    </source>
</evidence>